<dbReference type="GO" id="GO:0005525">
    <property type="term" value="F:GTP binding"/>
    <property type="evidence" value="ECO:0007669"/>
    <property type="project" value="UniProtKB-KW"/>
</dbReference>
<dbReference type="PROSITE" id="PS51882">
    <property type="entry name" value="G_ALPHA"/>
    <property type="match status" value="1"/>
</dbReference>
<dbReference type="PRINTS" id="PR00318">
    <property type="entry name" value="GPROTEINA"/>
</dbReference>
<feature type="binding site" evidence="6">
    <location>
        <position position="44"/>
    </location>
    <ligand>
        <name>Mg(2+)</name>
        <dbReference type="ChEBI" id="CHEBI:18420"/>
    </ligand>
</feature>
<evidence type="ECO:0000256" key="3">
    <source>
        <dbReference type="ARBA" id="ARBA00023134"/>
    </source>
</evidence>
<feature type="binding site" evidence="5">
    <location>
        <begin position="171"/>
        <end position="178"/>
    </location>
    <ligand>
        <name>GTP</name>
        <dbReference type="ChEBI" id="CHEBI:37565"/>
    </ligand>
</feature>
<dbReference type="CDD" id="cd00066">
    <property type="entry name" value="G-alpha"/>
    <property type="match status" value="1"/>
</dbReference>
<dbReference type="GO" id="GO:0046872">
    <property type="term" value="F:metal ion binding"/>
    <property type="evidence" value="ECO:0007669"/>
    <property type="project" value="UniProtKB-KW"/>
</dbReference>
<dbReference type="InterPro" id="IPR027417">
    <property type="entry name" value="P-loop_NTPase"/>
</dbReference>
<dbReference type="Pfam" id="PF00503">
    <property type="entry name" value="G-alpha"/>
    <property type="match status" value="1"/>
</dbReference>
<keyword evidence="4" id="KW-0807">Transducer</keyword>
<dbReference type="GO" id="GO:0031683">
    <property type="term" value="F:G-protein beta/gamma-subunit complex binding"/>
    <property type="evidence" value="ECO:0007669"/>
    <property type="project" value="InterPro"/>
</dbReference>
<name>A0A8J4PVG5_9MYCE</name>
<accession>A0A8J4PVG5</accession>
<dbReference type="FunFam" id="3.40.50.300:FF:000692">
    <property type="entry name" value="Guanine nucleotide-binding protein subunit alpha"/>
    <property type="match status" value="1"/>
</dbReference>
<evidence type="ECO:0000256" key="6">
    <source>
        <dbReference type="PIRSR" id="PIRSR601019-2"/>
    </source>
</evidence>
<dbReference type="SUPFAM" id="SSF47895">
    <property type="entry name" value="Transducin (alpha subunit), insertion domain"/>
    <property type="match status" value="1"/>
</dbReference>
<dbReference type="GO" id="GO:0005834">
    <property type="term" value="C:heterotrimeric G-protein complex"/>
    <property type="evidence" value="ECO:0007669"/>
    <property type="project" value="TreeGrafter"/>
</dbReference>
<sequence>MGSQISTINNSWSIERSINEEKRKRISKNEVKILLLGSEFSGKSTFTKQVKLMYQGGFLKEDAVQIKPYIRLNLSIIIKDLIKFVQASEKPLHVTENGKIAWKKISLYPVSIEFKTSKDLARYVIDLSVDPAFKSVYYPLLESKRDDAIYLIENCKRIVNDDYVPTKEDMLKCKITSTSGTFDTKLDIGKNIYTFVDVGGQKCERKKWIHQFEDVGLILYFVSLNEFDQPPEEKKETCSNKLQENIFLFEEIINNQFFCHTPVILLFNKKDQFKEKLKSVSLSNYFPDYEMPKNHNQDINADSFISQQFRSRDHFPQNKRLFIHSFNANDTDHILDFFQYVKRILDDCK</sequence>
<feature type="binding site" evidence="5">
    <location>
        <begin position="268"/>
        <end position="271"/>
    </location>
    <ligand>
        <name>GTP</name>
        <dbReference type="ChEBI" id="CHEBI:37565"/>
    </ligand>
</feature>
<evidence type="ECO:0000256" key="4">
    <source>
        <dbReference type="ARBA" id="ARBA00023224"/>
    </source>
</evidence>
<dbReference type="InterPro" id="IPR001019">
    <property type="entry name" value="Gprotein_alpha_su"/>
</dbReference>
<dbReference type="GO" id="GO:0001664">
    <property type="term" value="F:G protein-coupled receptor binding"/>
    <property type="evidence" value="ECO:0007669"/>
    <property type="project" value="TreeGrafter"/>
</dbReference>
<keyword evidence="3 5" id="KW-0342">GTP-binding</keyword>
<evidence type="ECO:0000256" key="2">
    <source>
        <dbReference type="ARBA" id="ARBA00022741"/>
    </source>
</evidence>
<dbReference type="InterPro" id="IPR011025">
    <property type="entry name" value="GproteinA_insert"/>
</dbReference>
<feature type="binding site" evidence="5">
    <location>
        <begin position="197"/>
        <end position="201"/>
    </location>
    <ligand>
        <name>GTP</name>
        <dbReference type="ChEBI" id="CHEBI:37565"/>
    </ligand>
</feature>
<keyword evidence="6" id="KW-0460">Magnesium</keyword>
<dbReference type="PANTHER" id="PTHR10218">
    <property type="entry name" value="GTP-BINDING PROTEIN ALPHA SUBUNIT"/>
    <property type="match status" value="1"/>
</dbReference>
<dbReference type="GO" id="GO:0003924">
    <property type="term" value="F:GTPase activity"/>
    <property type="evidence" value="ECO:0007669"/>
    <property type="project" value="InterPro"/>
</dbReference>
<dbReference type="GO" id="GO:0005737">
    <property type="term" value="C:cytoplasm"/>
    <property type="evidence" value="ECO:0007669"/>
    <property type="project" value="TreeGrafter"/>
</dbReference>
<comment type="caution">
    <text evidence="7">The sequence shown here is derived from an EMBL/GenBank/DDBJ whole genome shotgun (WGS) entry which is preliminary data.</text>
</comment>
<dbReference type="PANTHER" id="PTHR10218:SF248">
    <property type="entry name" value="GUANINE NUCLEOTIDE-BINDING PROTEIN-LIKE ALPHA-11 SUBUNIT"/>
    <property type="match status" value="1"/>
</dbReference>
<keyword evidence="8" id="KW-1185">Reference proteome</keyword>
<dbReference type="EMBL" id="AJWJ01000130">
    <property type="protein sequence ID" value="KAF2074783.1"/>
    <property type="molecule type" value="Genomic_DNA"/>
</dbReference>
<dbReference type="SUPFAM" id="SSF52540">
    <property type="entry name" value="P-loop containing nucleoside triphosphate hydrolases"/>
    <property type="match status" value="1"/>
</dbReference>
<evidence type="ECO:0000313" key="8">
    <source>
        <dbReference type="Proteomes" id="UP000695562"/>
    </source>
</evidence>
<keyword evidence="1 6" id="KW-0479">Metal-binding</keyword>
<keyword evidence="2 5" id="KW-0547">Nucleotide-binding</keyword>
<organism evidence="7 8">
    <name type="scientific">Polysphondylium violaceum</name>
    <dbReference type="NCBI Taxonomy" id="133409"/>
    <lineage>
        <taxon>Eukaryota</taxon>
        <taxon>Amoebozoa</taxon>
        <taxon>Evosea</taxon>
        <taxon>Eumycetozoa</taxon>
        <taxon>Dictyostelia</taxon>
        <taxon>Dictyosteliales</taxon>
        <taxon>Dictyosteliaceae</taxon>
        <taxon>Polysphondylium</taxon>
    </lineage>
</organism>
<gene>
    <name evidence="7" type="ORF">CYY_003929</name>
</gene>
<dbReference type="GO" id="GO:0007188">
    <property type="term" value="P:adenylate cyclase-modulating G protein-coupled receptor signaling pathway"/>
    <property type="evidence" value="ECO:0007669"/>
    <property type="project" value="TreeGrafter"/>
</dbReference>
<dbReference type="AlphaFoldDB" id="A0A8J4PVG5"/>
<dbReference type="Gene3D" id="3.40.50.300">
    <property type="entry name" value="P-loop containing nucleotide triphosphate hydrolases"/>
    <property type="match status" value="1"/>
</dbReference>
<dbReference type="OrthoDB" id="5817230at2759"/>
<dbReference type="SMART" id="SM00275">
    <property type="entry name" value="G_alpha"/>
    <property type="match status" value="1"/>
</dbReference>
<dbReference type="Gene3D" id="1.10.400.10">
    <property type="entry name" value="GI Alpha 1, domain 2-like"/>
    <property type="match status" value="1"/>
</dbReference>
<protein>
    <submittedName>
        <fullName evidence="7">Uncharacterized protein</fullName>
    </submittedName>
</protein>
<reference evidence="7" key="1">
    <citation type="submission" date="2020-01" db="EMBL/GenBank/DDBJ databases">
        <title>Development of genomics and gene disruption for Polysphondylium violaceum indicates a role for the polyketide synthase stlB in stalk morphogenesis.</title>
        <authorList>
            <person name="Narita B."/>
            <person name="Kawabe Y."/>
            <person name="Kin K."/>
            <person name="Saito T."/>
            <person name="Gibbs R."/>
            <person name="Kuspa A."/>
            <person name="Muzny D."/>
            <person name="Queller D."/>
            <person name="Richards S."/>
            <person name="Strassman J."/>
            <person name="Sucgang R."/>
            <person name="Worley K."/>
            <person name="Schaap P."/>
        </authorList>
    </citation>
    <scope>NUCLEOTIDE SEQUENCE</scope>
    <source>
        <strain evidence="7">QSvi11</strain>
    </source>
</reference>
<evidence type="ECO:0000256" key="5">
    <source>
        <dbReference type="PIRSR" id="PIRSR601019-1"/>
    </source>
</evidence>
<evidence type="ECO:0000313" key="7">
    <source>
        <dbReference type="EMBL" id="KAF2074783.1"/>
    </source>
</evidence>
<evidence type="ECO:0000256" key="1">
    <source>
        <dbReference type="ARBA" id="ARBA00022723"/>
    </source>
</evidence>
<dbReference type="Proteomes" id="UP000695562">
    <property type="component" value="Unassembled WGS sequence"/>
</dbReference>
<feature type="binding site" evidence="5">
    <location>
        <position position="328"/>
    </location>
    <ligand>
        <name>GTP</name>
        <dbReference type="ChEBI" id="CHEBI:37565"/>
    </ligand>
</feature>
<proteinExistence type="predicted"/>
<feature type="binding site" evidence="6">
    <location>
        <position position="178"/>
    </location>
    <ligand>
        <name>Mg(2+)</name>
        <dbReference type="ChEBI" id="CHEBI:18420"/>
    </ligand>
</feature>